<feature type="domain" description="C2H2-type" evidence="15">
    <location>
        <begin position="420"/>
        <end position="447"/>
    </location>
</feature>
<dbReference type="AlphaFoldDB" id="A0AAD7RC19"/>
<dbReference type="EMBL" id="JAINUG010000358">
    <property type="protein sequence ID" value="KAJ8377305.1"/>
    <property type="molecule type" value="Genomic_DNA"/>
</dbReference>
<evidence type="ECO:0000256" key="14">
    <source>
        <dbReference type="SAM" id="MobiDB-lite"/>
    </source>
</evidence>
<organism evidence="16 17">
    <name type="scientific">Aldrovandia affinis</name>
    <dbReference type="NCBI Taxonomy" id="143900"/>
    <lineage>
        <taxon>Eukaryota</taxon>
        <taxon>Metazoa</taxon>
        <taxon>Chordata</taxon>
        <taxon>Craniata</taxon>
        <taxon>Vertebrata</taxon>
        <taxon>Euteleostomi</taxon>
        <taxon>Actinopterygii</taxon>
        <taxon>Neopterygii</taxon>
        <taxon>Teleostei</taxon>
        <taxon>Notacanthiformes</taxon>
        <taxon>Halosauridae</taxon>
        <taxon>Aldrovandia</taxon>
    </lineage>
</organism>
<dbReference type="PROSITE" id="PS00028">
    <property type="entry name" value="ZINC_FINGER_C2H2_1"/>
    <property type="match status" value="3"/>
</dbReference>
<keyword evidence="8" id="KW-0805">Transcription regulation</keyword>
<feature type="domain" description="C2H2-type" evidence="15">
    <location>
        <begin position="392"/>
        <end position="419"/>
    </location>
</feature>
<keyword evidence="17" id="KW-1185">Reference proteome</keyword>
<evidence type="ECO:0000256" key="12">
    <source>
        <dbReference type="PROSITE-ProRule" id="PRU00042"/>
    </source>
</evidence>
<dbReference type="InterPro" id="IPR036236">
    <property type="entry name" value="Znf_C2H2_sf"/>
</dbReference>
<keyword evidence="6 12" id="KW-0863">Zinc-finger</keyword>
<evidence type="ECO:0000256" key="5">
    <source>
        <dbReference type="ARBA" id="ARBA00022737"/>
    </source>
</evidence>
<accession>A0AAD7RC19</accession>
<dbReference type="GO" id="GO:0008270">
    <property type="term" value="F:zinc ion binding"/>
    <property type="evidence" value="ECO:0007669"/>
    <property type="project" value="UniProtKB-KW"/>
</dbReference>
<dbReference type="SMART" id="SM00355">
    <property type="entry name" value="ZnF_C2H2"/>
    <property type="match status" value="3"/>
</dbReference>
<evidence type="ECO:0000256" key="1">
    <source>
        <dbReference type="ARBA" id="ARBA00003767"/>
    </source>
</evidence>
<sequence length="472" mass="51146">MSEAILVFHSQLSVVMETVLKAAVFEITRLVEGSFLREAAQSRQEVAQSRQEVEALKQRLQRAERRLMAREGGGPALCGACGRACREEAERPGQEMQSGVADGGDVKEEKVAEGNRSSCVWEVPAQDSTTPRFTHIPELGCATIITIDLEEDVIGQSHDPAALRGCTGGLQGRQSAHPQGLGTVEAAQLEEGGAWAPGAPMRGGWSAEGPPCGLKPRPQRLAPLSPPSRGTGPRGVREGRSTACVYAALLRPARGGARERRKRKRPLPPVRPRQREGGARPSEGGAGRGALAVEPGAGADRRPGDRPGAGGGPPLCLPLVAAPEDVMRLGETKRGLPGPDGPPEEQEQEQGEEQEQEQGEEQGEEQEQEQGRSRRRRGRSVHLQSHTGERPYGCAQCGKSFTYLCNLKSHQQHHTGERPYRCAQCGKSFRHLSHLKKHGFMHTGERPHRCADCGKRFAASGDLKRHQRIHAR</sequence>
<feature type="region of interest" description="Disordered" evidence="14">
    <location>
        <begin position="194"/>
        <end position="318"/>
    </location>
</feature>
<keyword evidence="11" id="KW-0539">Nucleus</keyword>
<feature type="coiled-coil region" evidence="13">
    <location>
        <begin position="39"/>
        <end position="73"/>
    </location>
</feature>
<keyword evidence="7" id="KW-0862">Zinc</keyword>
<evidence type="ECO:0000259" key="15">
    <source>
        <dbReference type="PROSITE" id="PS50157"/>
    </source>
</evidence>
<feature type="region of interest" description="Disordered" evidence="14">
    <location>
        <begin position="330"/>
        <end position="389"/>
    </location>
</feature>
<evidence type="ECO:0000256" key="7">
    <source>
        <dbReference type="ARBA" id="ARBA00022833"/>
    </source>
</evidence>
<reference evidence="16" key="1">
    <citation type="journal article" date="2023" name="Science">
        <title>Genome structures resolve the early diversification of teleost fishes.</title>
        <authorList>
            <person name="Parey E."/>
            <person name="Louis A."/>
            <person name="Montfort J."/>
            <person name="Bouchez O."/>
            <person name="Roques C."/>
            <person name="Iampietro C."/>
            <person name="Lluch J."/>
            <person name="Castinel A."/>
            <person name="Donnadieu C."/>
            <person name="Desvignes T."/>
            <person name="Floi Bucao C."/>
            <person name="Jouanno E."/>
            <person name="Wen M."/>
            <person name="Mejri S."/>
            <person name="Dirks R."/>
            <person name="Jansen H."/>
            <person name="Henkel C."/>
            <person name="Chen W.J."/>
            <person name="Zahm M."/>
            <person name="Cabau C."/>
            <person name="Klopp C."/>
            <person name="Thompson A.W."/>
            <person name="Robinson-Rechavi M."/>
            <person name="Braasch I."/>
            <person name="Lecointre G."/>
            <person name="Bobe J."/>
            <person name="Postlethwait J.H."/>
            <person name="Berthelot C."/>
            <person name="Roest Crollius H."/>
            <person name="Guiguen Y."/>
        </authorList>
    </citation>
    <scope>NUCLEOTIDE SEQUENCE</scope>
    <source>
        <strain evidence="16">NC1722</strain>
    </source>
</reference>
<comment type="similarity">
    <text evidence="3">Belongs to the krueppel C2H2-type zinc-finger protein family.</text>
</comment>
<dbReference type="PANTHER" id="PTHR14196:SF12">
    <property type="entry name" value="ZINC FINGER PROTEIN 208-LIKE"/>
    <property type="match status" value="1"/>
</dbReference>
<comment type="subcellular location">
    <subcellularLocation>
        <location evidence="2">Nucleus</location>
    </subcellularLocation>
</comment>
<keyword evidence="13" id="KW-0175">Coiled coil</keyword>
<dbReference type="FunFam" id="3.30.160.60:FF:000771">
    <property type="entry name" value="zinc finger protein 648"/>
    <property type="match status" value="1"/>
</dbReference>
<dbReference type="GO" id="GO:0000981">
    <property type="term" value="F:DNA-binding transcription factor activity, RNA polymerase II-specific"/>
    <property type="evidence" value="ECO:0007669"/>
    <property type="project" value="TreeGrafter"/>
</dbReference>
<dbReference type="GO" id="GO:0005634">
    <property type="term" value="C:nucleus"/>
    <property type="evidence" value="ECO:0007669"/>
    <property type="project" value="UniProtKB-SubCell"/>
</dbReference>
<protein>
    <recommendedName>
        <fullName evidence="15">C2H2-type domain-containing protein</fullName>
    </recommendedName>
</protein>
<evidence type="ECO:0000256" key="11">
    <source>
        <dbReference type="ARBA" id="ARBA00023242"/>
    </source>
</evidence>
<keyword evidence="4" id="KW-0479">Metal-binding</keyword>
<proteinExistence type="inferred from homology"/>
<evidence type="ECO:0000256" key="13">
    <source>
        <dbReference type="SAM" id="Coils"/>
    </source>
</evidence>
<dbReference type="PROSITE" id="PS50157">
    <property type="entry name" value="ZINC_FINGER_C2H2_2"/>
    <property type="match status" value="3"/>
</dbReference>
<dbReference type="FunFam" id="3.30.160.60:FF:000446">
    <property type="entry name" value="Zinc finger protein"/>
    <property type="match status" value="1"/>
</dbReference>
<dbReference type="Gene3D" id="3.30.160.60">
    <property type="entry name" value="Classic Zinc Finger"/>
    <property type="match status" value="3"/>
</dbReference>
<dbReference type="InterPro" id="IPR013087">
    <property type="entry name" value="Znf_C2H2_type"/>
</dbReference>
<keyword evidence="10" id="KW-0804">Transcription</keyword>
<evidence type="ECO:0000313" key="17">
    <source>
        <dbReference type="Proteomes" id="UP001221898"/>
    </source>
</evidence>
<dbReference type="PANTHER" id="PTHR14196">
    <property type="entry name" value="ODD-SKIPPED - RELATED"/>
    <property type="match status" value="1"/>
</dbReference>
<evidence type="ECO:0000256" key="8">
    <source>
        <dbReference type="ARBA" id="ARBA00023015"/>
    </source>
</evidence>
<evidence type="ECO:0000256" key="6">
    <source>
        <dbReference type="ARBA" id="ARBA00022771"/>
    </source>
</evidence>
<keyword evidence="9" id="KW-0238">DNA-binding</keyword>
<evidence type="ECO:0000256" key="3">
    <source>
        <dbReference type="ARBA" id="ARBA00006991"/>
    </source>
</evidence>
<dbReference type="GO" id="GO:0000977">
    <property type="term" value="F:RNA polymerase II transcription regulatory region sequence-specific DNA binding"/>
    <property type="evidence" value="ECO:0007669"/>
    <property type="project" value="TreeGrafter"/>
</dbReference>
<feature type="compositionally biased region" description="Acidic residues" evidence="14">
    <location>
        <begin position="342"/>
        <end position="368"/>
    </location>
</feature>
<keyword evidence="5" id="KW-0677">Repeat</keyword>
<dbReference type="FunFam" id="3.30.160.60:FF:000358">
    <property type="entry name" value="zinc finger protein 24"/>
    <property type="match status" value="1"/>
</dbReference>
<evidence type="ECO:0000256" key="2">
    <source>
        <dbReference type="ARBA" id="ARBA00004123"/>
    </source>
</evidence>
<gene>
    <name evidence="16" type="ORF">AAFF_G00261540</name>
</gene>
<evidence type="ECO:0000256" key="4">
    <source>
        <dbReference type="ARBA" id="ARBA00022723"/>
    </source>
</evidence>
<comment type="function">
    <text evidence="1">May be involved in transcriptional regulation.</text>
</comment>
<name>A0AAD7RC19_9TELE</name>
<evidence type="ECO:0000313" key="16">
    <source>
        <dbReference type="EMBL" id="KAJ8377305.1"/>
    </source>
</evidence>
<dbReference type="InterPro" id="IPR050717">
    <property type="entry name" value="C2H2-ZF_Transcription_Reg"/>
</dbReference>
<feature type="domain" description="C2H2-type" evidence="15">
    <location>
        <begin position="448"/>
        <end position="472"/>
    </location>
</feature>
<dbReference type="SUPFAM" id="SSF57667">
    <property type="entry name" value="beta-beta-alpha zinc fingers"/>
    <property type="match status" value="2"/>
</dbReference>
<comment type="caution">
    <text evidence="16">The sequence shown here is derived from an EMBL/GenBank/DDBJ whole genome shotgun (WGS) entry which is preliminary data.</text>
</comment>
<evidence type="ECO:0000256" key="10">
    <source>
        <dbReference type="ARBA" id="ARBA00023163"/>
    </source>
</evidence>
<evidence type="ECO:0000256" key="9">
    <source>
        <dbReference type="ARBA" id="ARBA00023125"/>
    </source>
</evidence>
<dbReference type="Proteomes" id="UP001221898">
    <property type="component" value="Unassembled WGS sequence"/>
</dbReference>
<dbReference type="Pfam" id="PF00096">
    <property type="entry name" value="zf-C2H2"/>
    <property type="match status" value="3"/>
</dbReference>